<proteinExistence type="predicted"/>
<evidence type="ECO:0000256" key="1">
    <source>
        <dbReference type="SAM" id="SignalP"/>
    </source>
</evidence>
<evidence type="ECO:0000313" key="2">
    <source>
        <dbReference type="EMBL" id="UOQ58226.1"/>
    </source>
</evidence>
<dbReference type="EMBL" id="CP095045">
    <property type="protein sequence ID" value="UOQ58226.1"/>
    <property type="molecule type" value="Genomic_DNA"/>
</dbReference>
<dbReference type="RefSeq" id="WP_244693458.1">
    <property type="nucleotide sequence ID" value="NZ_CP095044.1"/>
</dbReference>
<evidence type="ECO:0008006" key="4">
    <source>
        <dbReference type="Google" id="ProtNLM"/>
    </source>
</evidence>
<keyword evidence="1" id="KW-0732">Signal</keyword>
<keyword evidence="3" id="KW-1185">Reference proteome</keyword>
<dbReference type="Proteomes" id="UP000831786">
    <property type="component" value="Chromosome"/>
</dbReference>
<organism evidence="2 3">
    <name type="scientific">Leucobacter allii</name>
    <dbReference type="NCBI Taxonomy" id="2932247"/>
    <lineage>
        <taxon>Bacteria</taxon>
        <taxon>Bacillati</taxon>
        <taxon>Actinomycetota</taxon>
        <taxon>Actinomycetes</taxon>
        <taxon>Micrococcales</taxon>
        <taxon>Microbacteriaceae</taxon>
        <taxon>Leucobacter</taxon>
    </lineage>
</organism>
<feature type="signal peptide" evidence="1">
    <location>
        <begin position="1"/>
        <end position="26"/>
    </location>
</feature>
<gene>
    <name evidence="2" type="ORF">MUN78_05120</name>
</gene>
<accession>A0ABY4FPL3</accession>
<reference evidence="2 3" key="1">
    <citation type="submission" date="2022-04" db="EMBL/GenBank/DDBJ databases">
        <title>Leucobacter sp. isolated from rhizosphere of garlic.</title>
        <authorList>
            <person name="Won M."/>
            <person name="Lee C.-M."/>
            <person name="Woen H.-Y."/>
            <person name="Kwon S.-W."/>
        </authorList>
    </citation>
    <scope>NUCLEOTIDE SEQUENCE [LARGE SCALE GENOMIC DNA]</scope>
    <source>
        <strain evidence="2 3">H21R-40</strain>
    </source>
</reference>
<protein>
    <recommendedName>
        <fullName evidence="4">NTF2-like N-terminal transpeptidase domain-containing protein</fullName>
    </recommendedName>
</protein>
<sequence length="320" mass="33797">MNARWGWTLTAVLTVLVLGGAGAAIAVDAGTHNSGAVREVAEDYVAAVAAGDAERADALAVSPLGPGVDPEAVASAEHIADAELRGFRVDFDRGRAGGDVSYALEGERHRERLELLRVDGEWRVAEGLRTSVLADSELTSVLAFRGMAEPFPRAGGEIPVYAGAYTLISFSEFFELRPNAVVSTAGGSPYLSAEEWLVPAEAYAEEVQRQIDDWYEECAERTEPSALRECGIEIDAAATDLAAGSELVAEVEMLEAPRATEFTDAYGWGALADLGRFSVELSGRDDSGARVSASGTARAVDAEIEVGAARDALDVSILPY</sequence>
<evidence type="ECO:0000313" key="3">
    <source>
        <dbReference type="Proteomes" id="UP000831786"/>
    </source>
</evidence>
<name>A0ABY4FPL3_9MICO</name>
<feature type="chain" id="PRO_5046643074" description="NTF2-like N-terminal transpeptidase domain-containing protein" evidence="1">
    <location>
        <begin position="27"/>
        <end position="320"/>
    </location>
</feature>